<proteinExistence type="predicted"/>
<dbReference type="PANTHER" id="PTHR43124">
    <property type="entry name" value="PURINE EFFLUX PUMP PBUE"/>
    <property type="match status" value="1"/>
</dbReference>
<evidence type="ECO:0000313" key="8">
    <source>
        <dbReference type="EMBL" id="OAI94543.1"/>
    </source>
</evidence>
<accession>A0A177SUC2</accession>
<dbReference type="GO" id="GO:0022857">
    <property type="term" value="F:transmembrane transporter activity"/>
    <property type="evidence" value="ECO:0007669"/>
    <property type="project" value="InterPro"/>
</dbReference>
<keyword evidence="4 6" id="KW-1133">Transmembrane helix</keyword>
<feature type="transmembrane region" description="Helical" evidence="6">
    <location>
        <begin position="203"/>
        <end position="223"/>
    </location>
</feature>
<evidence type="ECO:0000256" key="4">
    <source>
        <dbReference type="ARBA" id="ARBA00022989"/>
    </source>
</evidence>
<feature type="transmembrane region" description="Helical" evidence="6">
    <location>
        <begin position="290"/>
        <end position="315"/>
    </location>
</feature>
<keyword evidence="5 6" id="KW-0472">Membrane</keyword>
<evidence type="ECO:0000256" key="6">
    <source>
        <dbReference type="SAM" id="Phobius"/>
    </source>
</evidence>
<evidence type="ECO:0000256" key="3">
    <source>
        <dbReference type="ARBA" id="ARBA00022692"/>
    </source>
</evidence>
<dbReference type="RefSeq" id="WP_064301525.1">
    <property type="nucleotide sequence ID" value="NZ_LUCV01000005.1"/>
</dbReference>
<organism evidence="8 9">
    <name type="scientific">Pseudomonas putida</name>
    <name type="common">Arthrobacter siderocapsulatus</name>
    <dbReference type="NCBI Taxonomy" id="303"/>
    <lineage>
        <taxon>Bacteria</taxon>
        <taxon>Pseudomonadati</taxon>
        <taxon>Pseudomonadota</taxon>
        <taxon>Gammaproteobacteria</taxon>
        <taxon>Pseudomonadales</taxon>
        <taxon>Pseudomonadaceae</taxon>
        <taxon>Pseudomonas</taxon>
    </lineage>
</organism>
<sequence>MKKHAALAALLTCAMGLPMMIFYALGVLGPQLIADLGIDREHLGWLTTSAFGLAALLSPWAGALVARIGSRNGLLALFLLVALSFSLMAVLPGFVGVVIALSFCGVAQALANPATNQAIAQTADAPKAALVGLKQAGVQLSALIAGLALPALSAWLGWRLALACWVPVALVLALWVPGRVAAPAAGTRAPLRVVSANGWLRRLMAIQACAGLCLSSFITFFGVYASSLGASPSRIGLMVSCFGLMGIASRLVLTPLGARLKDETVLLGGLFLFALGTLLVMQQASGSNHLPLWLGVSGMGLSLVASNAVAMSMLLRDARFGGVAGSAGMLSLGFFGGIAVGPPLFGVLLRQPGGFAVAWTLLLVALLVGAVLCRNLYRTRRTEEGRSHAGTA</sequence>
<dbReference type="Gene3D" id="1.20.1250.20">
    <property type="entry name" value="MFS general substrate transporter like domains"/>
    <property type="match status" value="2"/>
</dbReference>
<dbReference type="InterPro" id="IPR050189">
    <property type="entry name" value="MFS_Efflux_Transporters"/>
</dbReference>
<dbReference type="InterPro" id="IPR011701">
    <property type="entry name" value="MFS"/>
</dbReference>
<feature type="domain" description="Major facilitator superfamily (MFS) profile" evidence="7">
    <location>
        <begin position="4"/>
        <end position="381"/>
    </location>
</feature>
<comment type="caution">
    <text evidence="8">The sequence shown here is derived from an EMBL/GenBank/DDBJ whole genome shotgun (WGS) entry which is preliminary data.</text>
</comment>
<feature type="transmembrane region" description="Helical" evidence="6">
    <location>
        <begin position="160"/>
        <end position="182"/>
    </location>
</feature>
<reference evidence="8 9" key="1">
    <citation type="submission" date="2016-03" db="EMBL/GenBank/DDBJ databases">
        <title>Draft Genome Assembly of Pseudomonas putida strain CBF10-2.</title>
        <authorList>
            <person name="Iyer R.S."/>
            <person name="Damania A."/>
        </authorList>
    </citation>
    <scope>NUCLEOTIDE SEQUENCE [LARGE SCALE GENOMIC DNA]</scope>
    <source>
        <strain evidence="8 9">CBF10-2</strain>
    </source>
</reference>
<evidence type="ECO:0000259" key="7">
    <source>
        <dbReference type="PROSITE" id="PS50850"/>
    </source>
</evidence>
<dbReference type="CDD" id="cd06174">
    <property type="entry name" value="MFS"/>
    <property type="match status" value="1"/>
</dbReference>
<feature type="transmembrane region" description="Helical" evidence="6">
    <location>
        <begin position="235"/>
        <end position="253"/>
    </location>
</feature>
<evidence type="ECO:0000256" key="1">
    <source>
        <dbReference type="ARBA" id="ARBA00004651"/>
    </source>
</evidence>
<dbReference type="Pfam" id="PF07690">
    <property type="entry name" value="MFS_1"/>
    <property type="match status" value="1"/>
</dbReference>
<feature type="transmembrane region" description="Helical" evidence="6">
    <location>
        <begin position="355"/>
        <end position="377"/>
    </location>
</feature>
<name>A0A177SUC2_PSEPU</name>
<evidence type="ECO:0000256" key="2">
    <source>
        <dbReference type="ARBA" id="ARBA00022475"/>
    </source>
</evidence>
<protein>
    <submittedName>
        <fullName evidence="8">MFS transporter</fullName>
    </submittedName>
</protein>
<dbReference type="PROSITE" id="PS50850">
    <property type="entry name" value="MFS"/>
    <property type="match status" value="1"/>
</dbReference>
<keyword evidence="2" id="KW-1003">Cell membrane</keyword>
<dbReference type="SUPFAM" id="SSF103473">
    <property type="entry name" value="MFS general substrate transporter"/>
    <property type="match status" value="1"/>
</dbReference>
<comment type="subcellular location">
    <subcellularLocation>
        <location evidence="1">Cell membrane</location>
        <topology evidence="1">Multi-pass membrane protein</topology>
    </subcellularLocation>
</comment>
<dbReference type="EMBL" id="LUCV01000005">
    <property type="protein sequence ID" value="OAI94543.1"/>
    <property type="molecule type" value="Genomic_DNA"/>
</dbReference>
<dbReference type="InterPro" id="IPR020846">
    <property type="entry name" value="MFS_dom"/>
</dbReference>
<dbReference type="Proteomes" id="UP000077752">
    <property type="component" value="Unassembled WGS sequence"/>
</dbReference>
<keyword evidence="3 6" id="KW-0812">Transmembrane</keyword>
<evidence type="ECO:0000256" key="5">
    <source>
        <dbReference type="ARBA" id="ARBA00023136"/>
    </source>
</evidence>
<dbReference type="GO" id="GO:0005886">
    <property type="term" value="C:plasma membrane"/>
    <property type="evidence" value="ECO:0007669"/>
    <property type="project" value="UniProtKB-SubCell"/>
</dbReference>
<feature type="transmembrane region" description="Helical" evidence="6">
    <location>
        <begin position="42"/>
        <end position="66"/>
    </location>
</feature>
<dbReference type="InterPro" id="IPR036259">
    <property type="entry name" value="MFS_trans_sf"/>
</dbReference>
<evidence type="ECO:0000313" key="9">
    <source>
        <dbReference type="Proteomes" id="UP000077752"/>
    </source>
</evidence>
<feature type="transmembrane region" description="Helical" evidence="6">
    <location>
        <begin position="265"/>
        <end position="284"/>
    </location>
</feature>
<dbReference type="PANTHER" id="PTHR43124:SF3">
    <property type="entry name" value="CHLORAMPHENICOL EFFLUX PUMP RV0191"/>
    <property type="match status" value="1"/>
</dbReference>
<dbReference type="AlphaFoldDB" id="A0A177SUC2"/>
<feature type="transmembrane region" description="Helical" evidence="6">
    <location>
        <begin position="73"/>
        <end position="91"/>
    </location>
</feature>
<feature type="transmembrane region" description="Helical" evidence="6">
    <location>
        <begin position="327"/>
        <end position="349"/>
    </location>
</feature>
<gene>
    <name evidence="8" type="ORF">AYO28_07980</name>
</gene>